<gene>
    <name evidence="1" type="ORF">GRI97_14270</name>
</gene>
<dbReference type="OrthoDB" id="7356934at2"/>
<reference evidence="1 2" key="1">
    <citation type="submission" date="2019-12" db="EMBL/GenBank/DDBJ databases">
        <title>Genomic-based taxomic classification of the family Erythrobacteraceae.</title>
        <authorList>
            <person name="Xu L."/>
        </authorList>
    </citation>
    <scope>NUCLEOTIDE SEQUENCE [LARGE SCALE GENOMIC DNA]</scope>
    <source>
        <strain evidence="1 2">S36</strain>
    </source>
</reference>
<dbReference type="EMBL" id="WTYJ01000003">
    <property type="protein sequence ID" value="MXP00155.1"/>
    <property type="molecule type" value="Genomic_DNA"/>
</dbReference>
<name>A0A6I4TVY9_9SPHN</name>
<evidence type="ECO:0000313" key="2">
    <source>
        <dbReference type="Proteomes" id="UP000469430"/>
    </source>
</evidence>
<dbReference type="InterPro" id="IPR021955">
    <property type="entry name" value="DUF3572"/>
</dbReference>
<accession>A0A6I4TVY9</accession>
<protein>
    <submittedName>
        <fullName evidence="1">DUF3572 family protein</fullName>
    </submittedName>
</protein>
<keyword evidence="2" id="KW-1185">Reference proteome</keyword>
<dbReference type="Proteomes" id="UP000469430">
    <property type="component" value="Unassembled WGS sequence"/>
</dbReference>
<sequence>MALEALGWILSDPARAHRFLDVTGLTPDLLRQAVGDGSVHMAVMDFLRAHEPDLIAAAAHIGMAPEQLATVCRGEEW</sequence>
<evidence type="ECO:0000313" key="1">
    <source>
        <dbReference type="EMBL" id="MXP00155.1"/>
    </source>
</evidence>
<proteinExistence type="predicted"/>
<dbReference type="Pfam" id="PF12096">
    <property type="entry name" value="DUF3572"/>
    <property type="match status" value="1"/>
</dbReference>
<dbReference type="AlphaFoldDB" id="A0A6I4TVY9"/>
<organism evidence="1 2">
    <name type="scientific">Croceibacterium xixiisoli</name>
    <dbReference type="NCBI Taxonomy" id="1476466"/>
    <lineage>
        <taxon>Bacteria</taxon>
        <taxon>Pseudomonadati</taxon>
        <taxon>Pseudomonadota</taxon>
        <taxon>Alphaproteobacteria</taxon>
        <taxon>Sphingomonadales</taxon>
        <taxon>Erythrobacteraceae</taxon>
        <taxon>Croceibacterium</taxon>
    </lineage>
</organism>
<dbReference type="RefSeq" id="WP_161392199.1">
    <property type="nucleotide sequence ID" value="NZ_WTYJ01000003.1"/>
</dbReference>
<comment type="caution">
    <text evidence="1">The sequence shown here is derived from an EMBL/GenBank/DDBJ whole genome shotgun (WGS) entry which is preliminary data.</text>
</comment>